<protein>
    <submittedName>
        <fullName evidence="1">Uncharacterized protein</fullName>
    </submittedName>
</protein>
<name>A0A225X0U1_9STRA</name>
<accession>A0A225X0U1</accession>
<sequence>MFTISEKSMWHMFPHLFEGTPYEQITAKLRGERLVLQRSVRFEWDDDIKQVTCIQIDLDMLSAVMPILPDLEDIAFLFSKALITPECGFTLQRSLN</sequence>
<dbReference type="OrthoDB" id="10439796at2759"/>
<evidence type="ECO:0000313" key="2">
    <source>
        <dbReference type="Proteomes" id="UP000198211"/>
    </source>
</evidence>
<gene>
    <name evidence="1" type="ORF">PHMEG_0001312</name>
</gene>
<comment type="caution">
    <text evidence="1">The sequence shown here is derived from an EMBL/GenBank/DDBJ whole genome shotgun (WGS) entry which is preliminary data.</text>
</comment>
<organism evidence="1 2">
    <name type="scientific">Phytophthora megakarya</name>
    <dbReference type="NCBI Taxonomy" id="4795"/>
    <lineage>
        <taxon>Eukaryota</taxon>
        <taxon>Sar</taxon>
        <taxon>Stramenopiles</taxon>
        <taxon>Oomycota</taxon>
        <taxon>Peronosporomycetes</taxon>
        <taxon>Peronosporales</taxon>
        <taxon>Peronosporaceae</taxon>
        <taxon>Phytophthora</taxon>
    </lineage>
</organism>
<dbReference type="AlphaFoldDB" id="A0A225X0U1"/>
<keyword evidence="2" id="KW-1185">Reference proteome</keyword>
<reference evidence="2" key="1">
    <citation type="submission" date="2017-03" db="EMBL/GenBank/DDBJ databases">
        <title>Phytopthora megakarya and P. palmivora, two closely related causual agents of cacao black pod achieved similar genome size and gene model numbers by different mechanisms.</title>
        <authorList>
            <person name="Ali S."/>
            <person name="Shao J."/>
            <person name="Larry D.J."/>
            <person name="Kronmiller B."/>
            <person name="Shen D."/>
            <person name="Strem M.D."/>
            <person name="Melnick R.L."/>
            <person name="Guiltinan M.J."/>
            <person name="Tyler B.M."/>
            <person name="Meinhardt L.W."/>
            <person name="Bailey B.A."/>
        </authorList>
    </citation>
    <scope>NUCLEOTIDE SEQUENCE [LARGE SCALE GENOMIC DNA]</scope>
    <source>
        <strain evidence="2">zdho120</strain>
    </source>
</reference>
<dbReference type="EMBL" id="NBNE01000046">
    <property type="protein sequence ID" value="OWZ23745.1"/>
    <property type="molecule type" value="Genomic_DNA"/>
</dbReference>
<dbReference type="Proteomes" id="UP000198211">
    <property type="component" value="Unassembled WGS sequence"/>
</dbReference>
<proteinExistence type="predicted"/>
<evidence type="ECO:0000313" key="1">
    <source>
        <dbReference type="EMBL" id="OWZ23745.1"/>
    </source>
</evidence>